<name>A0A1M7FTV6_9FLAO</name>
<dbReference type="EMBL" id="FRBM01000009">
    <property type="protein sequence ID" value="SHM07238.1"/>
    <property type="molecule type" value="Genomic_DNA"/>
</dbReference>
<keyword evidence="1" id="KW-1133">Transmembrane helix</keyword>
<evidence type="ECO:0000256" key="1">
    <source>
        <dbReference type="SAM" id="Phobius"/>
    </source>
</evidence>
<dbReference type="GO" id="GO:0008270">
    <property type="term" value="F:zinc ion binding"/>
    <property type="evidence" value="ECO:0007669"/>
    <property type="project" value="InterPro"/>
</dbReference>
<proteinExistence type="predicted"/>
<keyword evidence="1" id="KW-0472">Membrane</keyword>
<organism evidence="3 4">
    <name type="scientific">Chryseobacterium contaminans</name>
    <dbReference type="NCBI Taxonomy" id="1423959"/>
    <lineage>
        <taxon>Bacteria</taxon>
        <taxon>Pseudomonadati</taxon>
        <taxon>Bacteroidota</taxon>
        <taxon>Flavobacteriia</taxon>
        <taxon>Flavobacteriales</taxon>
        <taxon>Weeksellaceae</taxon>
        <taxon>Chryseobacterium group</taxon>
        <taxon>Chryseobacterium</taxon>
    </lineage>
</organism>
<dbReference type="AlphaFoldDB" id="A0A1M7FTV6"/>
<dbReference type="GO" id="GO:0070290">
    <property type="term" value="F:N-acylphosphatidylethanolamine-specific phospholipase D activity"/>
    <property type="evidence" value="ECO:0007669"/>
    <property type="project" value="InterPro"/>
</dbReference>
<dbReference type="PANTHER" id="PTHR15032:SF4">
    <property type="entry name" value="N-ACYL-PHOSPHATIDYLETHANOLAMINE-HYDROLYZING PHOSPHOLIPASE D"/>
    <property type="match status" value="1"/>
</dbReference>
<feature type="domain" description="Metallo-beta-lactamase" evidence="2">
    <location>
        <begin position="136"/>
        <end position="342"/>
    </location>
</feature>
<protein>
    <submittedName>
        <fullName evidence="3">L-ascorbate metabolism protein UlaG, beta-lactamase superfamily</fullName>
    </submittedName>
</protein>
<dbReference type="SMART" id="SM00849">
    <property type="entry name" value="Lactamase_B"/>
    <property type="match status" value="1"/>
</dbReference>
<evidence type="ECO:0000313" key="4">
    <source>
        <dbReference type="Proteomes" id="UP000184069"/>
    </source>
</evidence>
<dbReference type="InterPro" id="IPR001279">
    <property type="entry name" value="Metallo-B-lactamas"/>
</dbReference>
<sequence length="395" mass="45708">MINLVKKMQSNVSYFQVRAKVDTFDIYFLQMMYWIFAVVVLLAATYFIVINRAAFGAVPKGKRLNRIRQSKLYRNKQFQNISHTPSLAEGYKMWQVTYDFFLGKKHPLLKPLREIPSIHTDLKSLDKNTDVFVWLGHSSYYIQTDGVSFLIDPVLSLYGSPFKYFNKAFKGSDIFKPEDIPNLDYLVITHDHFDHLDYPTVKSIKDRTGMAIVPLGVGAHLERWGYMEEQLIEDEWGAEFELKNGIKLNFTPARHFSGRRVKQNDTLWTSYVLETPTKKIFLGGDSGYDSHFKMIGEKYGPFDYAILENGQYGEAWRYIHTLPEDVAQAAIDINARYIIPVHAAKFALALHPWNEPLQKINGLGKEKGLNVLTPKIGEVVDLNRKDQQFTTWWED</sequence>
<dbReference type="SUPFAM" id="SSF56281">
    <property type="entry name" value="Metallo-hydrolase/oxidoreductase"/>
    <property type="match status" value="1"/>
</dbReference>
<evidence type="ECO:0000259" key="2">
    <source>
        <dbReference type="SMART" id="SM00849"/>
    </source>
</evidence>
<accession>A0A1M7FTV6</accession>
<evidence type="ECO:0000313" key="3">
    <source>
        <dbReference type="EMBL" id="SHM07238.1"/>
    </source>
</evidence>
<gene>
    <name evidence="3" type="ORF">SAMN05444407_10949</name>
</gene>
<keyword evidence="1" id="KW-0812">Transmembrane</keyword>
<dbReference type="GO" id="GO:0005737">
    <property type="term" value="C:cytoplasm"/>
    <property type="evidence" value="ECO:0007669"/>
    <property type="project" value="TreeGrafter"/>
</dbReference>
<dbReference type="PIRSF" id="PIRSF038896">
    <property type="entry name" value="NAPE-PLD"/>
    <property type="match status" value="1"/>
</dbReference>
<dbReference type="InterPro" id="IPR024884">
    <property type="entry name" value="NAPE-PLD"/>
</dbReference>
<dbReference type="Proteomes" id="UP000184069">
    <property type="component" value="Unassembled WGS sequence"/>
</dbReference>
<dbReference type="Pfam" id="PF12706">
    <property type="entry name" value="Lactamase_B_2"/>
    <property type="match status" value="1"/>
</dbReference>
<dbReference type="Gene3D" id="3.60.15.10">
    <property type="entry name" value="Ribonuclease Z/Hydroxyacylglutathione hydrolase-like"/>
    <property type="match status" value="1"/>
</dbReference>
<dbReference type="PANTHER" id="PTHR15032">
    <property type="entry name" value="N-ACYL-PHOSPHATIDYLETHANOLAMINE-HYDROLYZING PHOSPHOLIPASE D"/>
    <property type="match status" value="1"/>
</dbReference>
<feature type="transmembrane region" description="Helical" evidence="1">
    <location>
        <begin position="31"/>
        <end position="58"/>
    </location>
</feature>
<dbReference type="InterPro" id="IPR036866">
    <property type="entry name" value="RibonucZ/Hydroxyglut_hydro"/>
</dbReference>
<dbReference type="STRING" id="1423959.SAMN05444407_10949"/>
<reference evidence="3 4" key="1">
    <citation type="submission" date="2016-11" db="EMBL/GenBank/DDBJ databases">
        <authorList>
            <person name="Jaros S."/>
            <person name="Januszkiewicz K."/>
            <person name="Wedrychowicz H."/>
        </authorList>
    </citation>
    <scope>NUCLEOTIDE SEQUENCE [LARGE SCALE GENOMIC DNA]</scope>
    <source>
        <strain evidence="3 4">DSM 27621</strain>
    </source>
</reference>